<dbReference type="PANTHER" id="PTHR31096:SF22">
    <property type="entry name" value="ACT DOMAIN-CONTAINING PROTEIN ACR4"/>
    <property type="match status" value="1"/>
</dbReference>
<sequence>MRQCSTVFELAGQDRKGLLADVLDLLTHNGCDVLSAAVWTSKRRVAFVVSVVEGAAPVRDGGKIARLKQLLLQMMDAGGNGLVEASVVKGLIHYERRLHQLMLKEEERDWARVKERVLAAAGILVPAAACGTDGGGDAWRSGGGGGGSLDGGQQQQKRCQVTQGPEVMCVTSEPPEAPAPAGCADADGIPLVSPKYSRPQVTIQHYAHMHYWLVTVRCKDRNKLLFDSVCTLSDLNYDVYHAAVDCEGEACVQLYYIRPRFGDFFWDAVKATKLRVMLESAIQRRFPKGLKVHVAQTHQHCLADLTRAWKEAGLWITRAKVRAFGENGHTLYVMDANGQPPDPRKVQQACQNSGGQLQADLTGGLSPPGYMLPPGLKPSAAAAQQVAGSVSIPQGGGGGPGGDGATAKFFYTFLQRTWDGSPSSMTSN</sequence>
<dbReference type="InterPro" id="IPR040217">
    <property type="entry name" value="ACR1-12"/>
</dbReference>
<dbReference type="InterPro" id="IPR045865">
    <property type="entry name" value="ACT-like_dom_sf"/>
</dbReference>
<dbReference type="GeneID" id="25728338"/>
<accession>A0A0D2LZM4</accession>
<dbReference type="PROSITE" id="PS51671">
    <property type="entry name" value="ACT"/>
    <property type="match status" value="1"/>
</dbReference>
<dbReference type="Pfam" id="PF01842">
    <property type="entry name" value="ACT"/>
    <property type="match status" value="1"/>
</dbReference>
<feature type="domain" description="ACT" evidence="3">
    <location>
        <begin position="7"/>
        <end position="85"/>
    </location>
</feature>
<dbReference type="Proteomes" id="UP000054498">
    <property type="component" value="Unassembled WGS sequence"/>
</dbReference>
<dbReference type="OrthoDB" id="2019938at2759"/>
<organism evidence="4 5">
    <name type="scientific">Monoraphidium neglectum</name>
    <dbReference type="NCBI Taxonomy" id="145388"/>
    <lineage>
        <taxon>Eukaryota</taxon>
        <taxon>Viridiplantae</taxon>
        <taxon>Chlorophyta</taxon>
        <taxon>core chlorophytes</taxon>
        <taxon>Chlorophyceae</taxon>
        <taxon>CS clade</taxon>
        <taxon>Sphaeropleales</taxon>
        <taxon>Selenastraceae</taxon>
        <taxon>Monoraphidium</taxon>
    </lineage>
</organism>
<evidence type="ECO:0000256" key="2">
    <source>
        <dbReference type="SAM" id="MobiDB-lite"/>
    </source>
</evidence>
<dbReference type="InterPro" id="IPR002912">
    <property type="entry name" value="ACT_dom"/>
</dbReference>
<gene>
    <name evidence="4" type="ORF">MNEG_11109</name>
</gene>
<evidence type="ECO:0000313" key="4">
    <source>
        <dbReference type="EMBL" id="KIY96854.1"/>
    </source>
</evidence>
<protein>
    <recommendedName>
        <fullName evidence="3">ACT domain-containing protein</fullName>
    </recommendedName>
</protein>
<evidence type="ECO:0000256" key="1">
    <source>
        <dbReference type="ARBA" id="ARBA00022737"/>
    </source>
</evidence>
<dbReference type="CDD" id="cd04873">
    <property type="entry name" value="ACT_UUR-ACR-like"/>
    <property type="match status" value="1"/>
</dbReference>
<dbReference type="EMBL" id="KK102813">
    <property type="protein sequence ID" value="KIY96854.1"/>
    <property type="molecule type" value="Genomic_DNA"/>
</dbReference>
<dbReference type="SUPFAM" id="SSF55021">
    <property type="entry name" value="ACT-like"/>
    <property type="match status" value="1"/>
</dbReference>
<dbReference type="KEGG" id="mng:MNEG_11109"/>
<dbReference type="STRING" id="145388.A0A0D2LZM4"/>
<keyword evidence="5" id="KW-1185">Reference proteome</keyword>
<keyword evidence="1" id="KW-0677">Repeat</keyword>
<evidence type="ECO:0000313" key="5">
    <source>
        <dbReference type="Proteomes" id="UP000054498"/>
    </source>
</evidence>
<reference evidence="4 5" key="1">
    <citation type="journal article" date="2013" name="BMC Genomics">
        <title>Reconstruction of the lipid metabolism for the microalga Monoraphidium neglectum from its genome sequence reveals characteristics suitable for biofuel production.</title>
        <authorList>
            <person name="Bogen C."/>
            <person name="Al-Dilaimi A."/>
            <person name="Albersmeier A."/>
            <person name="Wichmann J."/>
            <person name="Grundmann M."/>
            <person name="Rupp O."/>
            <person name="Lauersen K.J."/>
            <person name="Blifernez-Klassen O."/>
            <person name="Kalinowski J."/>
            <person name="Goesmann A."/>
            <person name="Mussgnug J.H."/>
            <person name="Kruse O."/>
        </authorList>
    </citation>
    <scope>NUCLEOTIDE SEQUENCE [LARGE SCALE GENOMIC DNA]</scope>
    <source>
        <strain evidence="4 5">SAG 48.87</strain>
    </source>
</reference>
<dbReference type="Gene3D" id="3.30.70.260">
    <property type="match status" value="1"/>
</dbReference>
<proteinExistence type="predicted"/>
<feature type="region of interest" description="Disordered" evidence="2">
    <location>
        <begin position="136"/>
        <end position="157"/>
    </location>
</feature>
<dbReference type="RefSeq" id="XP_013895874.1">
    <property type="nucleotide sequence ID" value="XM_014040420.1"/>
</dbReference>
<dbReference type="PANTHER" id="PTHR31096">
    <property type="entry name" value="ACT DOMAIN-CONTAINING PROTEIN ACR4-RELATED"/>
    <property type="match status" value="1"/>
</dbReference>
<dbReference type="AlphaFoldDB" id="A0A0D2LZM4"/>
<feature type="compositionally biased region" description="Gly residues" evidence="2">
    <location>
        <begin position="136"/>
        <end position="150"/>
    </location>
</feature>
<evidence type="ECO:0000259" key="3">
    <source>
        <dbReference type="PROSITE" id="PS51671"/>
    </source>
</evidence>
<name>A0A0D2LZM4_9CHLO</name>